<evidence type="ECO:0000256" key="10">
    <source>
        <dbReference type="ARBA" id="ARBA00022857"/>
    </source>
</evidence>
<dbReference type="FunFam" id="2.40.30.10:FF:000034">
    <property type="entry name" value="Flavohemoprotein"/>
    <property type="match status" value="1"/>
</dbReference>
<dbReference type="InterPro" id="IPR008333">
    <property type="entry name" value="Cbr1-like_FAD-bd_dom"/>
</dbReference>
<dbReference type="GO" id="GO:0071500">
    <property type="term" value="P:cellular response to nitrosative stress"/>
    <property type="evidence" value="ECO:0007669"/>
    <property type="project" value="TreeGrafter"/>
</dbReference>
<comment type="cofactor">
    <cofactor evidence="15">
        <name>[2Fe-2S] cluster</name>
        <dbReference type="ChEBI" id="CHEBI:190135"/>
    </cofactor>
</comment>
<comment type="similarity">
    <text evidence="1 18">In the C-terminal section; belongs to the flavoprotein pyridine nucleotide cytochrome reductase family.</text>
</comment>
<keyword evidence="13 18" id="KW-0520">NAD</keyword>
<dbReference type="NCBIfam" id="NF009805">
    <property type="entry name" value="PRK13289.1"/>
    <property type="match status" value="1"/>
</dbReference>
<feature type="binding site" evidence="18">
    <location>
        <begin position="393"/>
        <end position="396"/>
    </location>
    <ligand>
        <name>FAD</name>
        <dbReference type="ChEBI" id="CHEBI:57692"/>
    </ligand>
</feature>
<evidence type="ECO:0000256" key="11">
    <source>
        <dbReference type="ARBA" id="ARBA00023002"/>
    </source>
</evidence>
<dbReference type="GO" id="GO:0019825">
    <property type="term" value="F:oxygen binding"/>
    <property type="evidence" value="ECO:0007669"/>
    <property type="project" value="InterPro"/>
</dbReference>
<feature type="site" description="Influences the redox potential of the prosthetic heme and FAD groups" evidence="18">
    <location>
        <position position="392"/>
    </location>
</feature>
<dbReference type="PROSITE" id="PS01033">
    <property type="entry name" value="GLOBIN"/>
    <property type="match status" value="1"/>
</dbReference>
<evidence type="ECO:0000259" key="20">
    <source>
        <dbReference type="PROSITE" id="PS51384"/>
    </source>
</evidence>
<dbReference type="AlphaFoldDB" id="A0A553JJY0"/>
<comment type="cofactor">
    <cofactor evidence="18">
        <name>FAD</name>
        <dbReference type="ChEBI" id="CHEBI:57692"/>
    </cofactor>
    <text evidence="18">Binds 1 FAD per subunit.</text>
</comment>
<feature type="binding site" evidence="18">
    <location>
        <begin position="272"/>
        <end position="277"/>
    </location>
    <ligand>
        <name>NADP(+)</name>
        <dbReference type="ChEBI" id="CHEBI:58349"/>
    </ligand>
</feature>
<evidence type="ECO:0000313" key="22">
    <source>
        <dbReference type="Proteomes" id="UP000318126"/>
    </source>
</evidence>
<dbReference type="GO" id="GO:0046872">
    <property type="term" value="F:metal ion binding"/>
    <property type="evidence" value="ECO:0007669"/>
    <property type="project" value="UniProtKB-KW"/>
</dbReference>
<dbReference type="Gene3D" id="1.10.490.10">
    <property type="entry name" value="Globins"/>
    <property type="match status" value="1"/>
</dbReference>
<keyword evidence="4 18" id="KW-0216">Detoxification</keyword>
<feature type="site" description="Involved in heme-bound ligand stabilization and O-O bond activation" evidence="18">
    <location>
        <position position="29"/>
    </location>
</feature>
<dbReference type="Proteomes" id="UP000318126">
    <property type="component" value="Unassembled WGS sequence"/>
</dbReference>
<dbReference type="Pfam" id="PF00042">
    <property type="entry name" value="Globin"/>
    <property type="match status" value="1"/>
</dbReference>
<keyword evidence="7 18" id="KW-0285">Flavoprotein</keyword>
<feature type="binding site" description="proximal binding residue" evidence="18">
    <location>
        <position position="85"/>
    </location>
    <ligand>
        <name>heme b</name>
        <dbReference type="ChEBI" id="CHEBI:60344"/>
    </ligand>
    <ligandPart>
        <name>Fe</name>
        <dbReference type="ChEBI" id="CHEBI:18248"/>
    </ligandPart>
</feature>
<dbReference type="SUPFAM" id="SSF46458">
    <property type="entry name" value="Globin-like"/>
    <property type="match status" value="1"/>
</dbReference>
<proteinExistence type="inferred from homology"/>
<feature type="region of interest" description="Reductase" evidence="18">
    <location>
        <begin position="149"/>
        <end position="400"/>
    </location>
</feature>
<dbReference type="Gene3D" id="2.40.30.10">
    <property type="entry name" value="Translation factors"/>
    <property type="match status" value="1"/>
</dbReference>
<reference evidence="22" key="1">
    <citation type="submission" date="2019-07" db="EMBL/GenBank/DDBJ databases">
        <title>Shewanella sp. YLB-08 draft genomic sequence.</title>
        <authorList>
            <person name="Yu L."/>
        </authorList>
    </citation>
    <scope>NUCLEOTIDE SEQUENCE [LARGE SCALE GENOMIC DNA]</scope>
    <source>
        <strain evidence="22">JCM 20706</strain>
    </source>
</reference>
<dbReference type="Gene3D" id="3.40.50.80">
    <property type="entry name" value="Nucleotide-binding domain of ferredoxin-NADP reductase (FNR) module"/>
    <property type="match status" value="1"/>
</dbReference>
<dbReference type="OrthoDB" id="9801223at2"/>
<evidence type="ECO:0000256" key="3">
    <source>
        <dbReference type="ARBA" id="ARBA00022448"/>
    </source>
</evidence>
<comment type="catalytic activity">
    <reaction evidence="16 18">
        <text>2 nitric oxide + NADH + 2 O2 = 2 nitrate + NAD(+) + H(+)</text>
        <dbReference type="Rhea" id="RHEA:19469"/>
        <dbReference type="ChEBI" id="CHEBI:15378"/>
        <dbReference type="ChEBI" id="CHEBI:15379"/>
        <dbReference type="ChEBI" id="CHEBI:16480"/>
        <dbReference type="ChEBI" id="CHEBI:17632"/>
        <dbReference type="ChEBI" id="CHEBI:57540"/>
        <dbReference type="ChEBI" id="CHEBI:57945"/>
        <dbReference type="EC" id="1.14.12.17"/>
    </reaction>
</comment>
<dbReference type="InterPro" id="IPR012292">
    <property type="entry name" value="Globin/Proto"/>
</dbReference>
<dbReference type="PANTHER" id="PTHR43396:SF3">
    <property type="entry name" value="FLAVOHEMOPROTEIN"/>
    <property type="match status" value="1"/>
</dbReference>
<feature type="domain" description="FAD-binding FR-type" evidence="20">
    <location>
        <begin position="152"/>
        <end position="260"/>
    </location>
</feature>
<evidence type="ECO:0000256" key="5">
    <source>
        <dbReference type="ARBA" id="ARBA00022617"/>
    </source>
</evidence>
<comment type="catalytic activity">
    <reaction evidence="17 18">
        <text>2 nitric oxide + NADPH + 2 O2 = 2 nitrate + NADP(+) + H(+)</text>
        <dbReference type="Rhea" id="RHEA:19465"/>
        <dbReference type="ChEBI" id="CHEBI:15378"/>
        <dbReference type="ChEBI" id="CHEBI:15379"/>
        <dbReference type="ChEBI" id="CHEBI:16480"/>
        <dbReference type="ChEBI" id="CHEBI:17632"/>
        <dbReference type="ChEBI" id="CHEBI:57783"/>
        <dbReference type="ChEBI" id="CHEBI:58349"/>
        <dbReference type="EC" id="1.14.12.17"/>
    </reaction>
</comment>
<dbReference type="GO" id="GO:0071949">
    <property type="term" value="F:FAD binding"/>
    <property type="evidence" value="ECO:0007669"/>
    <property type="project" value="InterPro"/>
</dbReference>
<dbReference type="HAMAP" id="MF_01252">
    <property type="entry name" value="Hmp"/>
    <property type="match status" value="1"/>
</dbReference>
<dbReference type="InterPro" id="IPR017927">
    <property type="entry name" value="FAD-bd_FR_type"/>
</dbReference>
<evidence type="ECO:0000256" key="15">
    <source>
        <dbReference type="ARBA" id="ARBA00034078"/>
    </source>
</evidence>
<dbReference type="CDD" id="cd06184">
    <property type="entry name" value="flavohem_like_fad_nad_binding"/>
    <property type="match status" value="1"/>
</dbReference>
<dbReference type="PANTHER" id="PTHR43396">
    <property type="entry name" value="FLAVOHEMOPROTEIN"/>
    <property type="match status" value="1"/>
</dbReference>
<keyword evidence="11 18" id="KW-0560">Oxidoreductase</keyword>
<comment type="domain">
    <text evidence="18">Consists of two distinct domains; an N-terminal heme-containing oxygen-binding domain and a C-terminal reductase domain with binding sites for FAD and NAD(P)H.</text>
</comment>
<evidence type="ECO:0000256" key="2">
    <source>
        <dbReference type="ARBA" id="ARBA00008414"/>
    </source>
</evidence>
<comment type="cofactor">
    <cofactor evidence="18">
        <name>heme b</name>
        <dbReference type="ChEBI" id="CHEBI:60344"/>
    </cofactor>
    <text evidence="18">Binds 1 heme b (iron(II)-protoporphyrin IX) group per subunit.</text>
</comment>
<dbReference type="InterPro" id="IPR001433">
    <property type="entry name" value="OxRdtase_FAD/NAD-bd"/>
</dbReference>
<feature type="domain" description="Globin" evidence="19">
    <location>
        <begin position="1"/>
        <end position="138"/>
    </location>
</feature>
<comment type="function">
    <text evidence="14 18">Is involved in NO detoxification in an aerobic process, termed nitric oxide dioxygenase (NOD) reaction that utilizes O(2) and NAD(P)H to convert NO to nitrate, which protects the bacterium from various noxious nitrogen compounds. Therefore, plays a central role in the inducible response to nitrosative stress.</text>
</comment>
<dbReference type="InterPro" id="IPR000971">
    <property type="entry name" value="Globin"/>
</dbReference>
<dbReference type="InterPro" id="IPR039261">
    <property type="entry name" value="FNR_nucleotide-bd"/>
</dbReference>
<dbReference type="CDD" id="cd14776">
    <property type="entry name" value="HmpEc-globin-like"/>
    <property type="match status" value="1"/>
</dbReference>
<feature type="active site" description="Charge relay system" evidence="18">
    <location>
        <position position="137"/>
    </location>
</feature>
<name>A0A553JJY0_SHEHA</name>
<organism evidence="21 22">
    <name type="scientific">Shewanella hanedai</name>
    <name type="common">Alteromonas hanedai</name>
    <dbReference type="NCBI Taxonomy" id="25"/>
    <lineage>
        <taxon>Bacteria</taxon>
        <taxon>Pseudomonadati</taxon>
        <taxon>Pseudomonadota</taxon>
        <taxon>Gammaproteobacteria</taxon>
        <taxon>Alteromonadales</taxon>
        <taxon>Shewanellaceae</taxon>
        <taxon>Shewanella</taxon>
    </lineage>
</organism>
<keyword evidence="12 18" id="KW-0408">Iron</keyword>
<evidence type="ECO:0000256" key="18">
    <source>
        <dbReference type="HAMAP-Rule" id="MF_01252"/>
    </source>
</evidence>
<evidence type="ECO:0000313" key="21">
    <source>
        <dbReference type="EMBL" id="TRY12755.1"/>
    </source>
</evidence>
<evidence type="ECO:0000256" key="9">
    <source>
        <dbReference type="ARBA" id="ARBA00022827"/>
    </source>
</evidence>
<dbReference type="FunFam" id="3.40.50.80:FF:000010">
    <property type="entry name" value="Flavohemoprotein"/>
    <property type="match status" value="1"/>
</dbReference>
<dbReference type="GO" id="GO:0046210">
    <property type="term" value="P:nitric oxide catabolic process"/>
    <property type="evidence" value="ECO:0007669"/>
    <property type="project" value="TreeGrafter"/>
</dbReference>
<comment type="similarity">
    <text evidence="2 18">Belongs to the globin family. Two-domain flavohemoproteins subfamily.</text>
</comment>
<dbReference type="RefSeq" id="WP_144041733.1">
    <property type="nucleotide sequence ID" value="NZ_BMPL01000025.1"/>
</dbReference>
<keyword evidence="9 18" id="KW-0274">FAD</keyword>
<dbReference type="PRINTS" id="PR00410">
    <property type="entry name" value="PHEHYDRXLASE"/>
</dbReference>
<evidence type="ECO:0000256" key="14">
    <source>
        <dbReference type="ARBA" id="ARBA00025094"/>
    </source>
</evidence>
<dbReference type="GO" id="GO:0009636">
    <property type="term" value="P:response to toxic substance"/>
    <property type="evidence" value="ECO:0007669"/>
    <property type="project" value="UniProtKB-KW"/>
</dbReference>
<dbReference type="GO" id="GO:0020037">
    <property type="term" value="F:heme binding"/>
    <property type="evidence" value="ECO:0007669"/>
    <property type="project" value="InterPro"/>
</dbReference>
<keyword evidence="22" id="KW-1185">Reference proteome</keyword>
<dbReference type="FunFam" id="1.10.490.10:FF:000003">
    <property type="entry name" value="Flavohemoprotein"/>
    <property type="match status" value="1"/>
</dbReference>
<evidence type="ECO:0000256" key="17">
    <source>
        <dbReference type="ARBA" id="ARBA00049433"/>
    </source>
</evidence>
<keyword evidence="3 18" id="KW-0813">Transport</keyword>
<dbReference type="Pfam" id="PF00175">
    <property type="entry name" value="NAD_binding_1"/>
    <property type="match status" value="1"/>
</dbReference>
<feature type="binding site" evidence="18">
    <location>
        <position position="190"/>
    </location>
    <ligand>
        <name>FAD</name>
        <dbReference type="ChEBI" id="CHEBI:57692"/>
    </ligand>
</feature>
<dbReference type="SUPFAM" id="SSF63380">
    <property type="entry name" value="Riboflavin synthase domain-like"/>
    <property type="match status" value="1"/>
</dbReference>
<dbReference type="InterPro" id="IPR009050">
    <property type="entry name" value="Globin-like_sf"/>
</dbReference>
<feature type="active site" description="Charge relay system" evidence="18">
    <location>
        <position position="95"/>
    </location>
</feature>
<feature type="binding site" evidence="18">
    <location>
        <begin position="206"/>
        <end position="209"/>
    </location>
    <ligand>
        <name>FAD</name>
        <dbReference type="ChEBI" id="CHEBI:57692"/>
    </ligand>
</feature>
<evidence type="ECO:0000256" key="13">
    <source>
        <dbReference type="ARBA" id="ARBA00023027"/>
    </source>
</evidence>
<keyword evidence="6 18" id="KW-0561">Oxygen transport</keyword>
<comment type="caution">
    <text evidence="21">The sequence shown here is derived from an EMBL/GenBank/DDBJ whole genome shotgun (WGS) entry which is preliminary data.</text>
</comment>
<evidence type="ECO:0000259" key="19">
    <source>
        <dbReference type="PROSITE" id="PS01033"/>
    </source>
</evidence>
<evidence type="ECO:0000256" key="12">
    <source>
        <dbReference type="ARBA" id="ARBA00023004"/>
    </source>
</evidence>
<evidence type="ECO:0000256" key="16">
    <source>
        <dbReference type="ARBA" id="ARBA00048649"/>
    </source>
</evidence>
<feature type="site" description="Influences the redox potential of the prosthetic heme and FAD groups" evidence="18">
    <location>
        <position position="84"/>
    </location>
</feature>
<gene>
    <name evidence="21" type="primary">hmpA</name>
    <name evidence="18" type="synonym">hmp</name>
    <name evidence="21" type="ORF">FN961_18875</name>
</gene>
<evidence type="ECO:0000256" key="6">
    <source>
        <dbReference type="ARBA" id="ARBA00022621"/>
    </source>
</evidence>
<evidence type="ECO:0000256" key="7">
    <source>
        <dbReference type="ARBA" id="ARBA00022630"/>
    </source>
</evidence>
<dbReference type="Pfam" id="PF00970">
    <property type="entry name" value="FAD_binding_6"/>
    <property type="match status" value="1"/>
</dbReference>
<evidence type="ECO:0000256" key="4">
    <source>
        <dbReference type="ARBA" id="ARBA00022575"/>
    </source>
</evidence>
<accession>A0A553JJY0</accession>
<sequence>MLSEKHISIVKSTIPLLESAGTAITEHFYQRMFSHNPELKNIFNMSHQKTGGQPAALFNAVAAYAKNIDNLGALSGAVERIAHKHTSFNIQPDHYPIVGHHLLETLRELAPDAFTPDVEEAWGAAYGLLAGIFIQREDELYQKSANQPGGWLGARQFRVVEKREESNLVTSFIFVPIDELPVIGYESGQYLGIKVAPTNHEYLEMRQYSLSDKANGSSYRISVKREAVGIPGVVSNHLHDYLNVGDIVDVYPPAGDFHYIEREAPVVLISAGVGVTPMQSMLEMLADKQFDKPVFYLHACENVEQHSFNQRVNLLSEQINLQHHTWYRDTSGLNDADNNANIQQGFMNLALLKSQLPVTDGDFYLCGPVVFMQFAKQQLVALGVNDDRIHYEVFGPHSDL</sequence>
<dbReference type="InterPro" id="IPR023950">
    <property type="entry name" value="Hmp"/>
</dbReference>
<dbReference type="SUPFAM" id="SSF52343">
    <property type="entry name" value="Ferredoxin reductase-like, C-terminal NADP-linked domain"/>
    <property type="match status" value="1"/>
</dbReference>
<evidence type="ECO:0000256" key="1">
    <source>
        <dbReference type="ARBA" id="ARBA00006401"/>
    </source>
</evidence>
<evidence type="ECO:0000256" key="8">
    <source>
        <dbReference type="ARBA" id="ARBA00022723"/>
    </source>
</evidence>
<dbReference type="GO" id="GO:0008941">
    <property type="term" value="F:nitric oxide dioxygenase NAD(P)H activity"/>
    <property type="evidence" value="ECO:0007669"/>
    <property type="project" value="UniProtKB-UniRule"/>
</dbReference>
<dbReference type="EC" id="1.14.12.17" evidence="18"/>
<keyword evidence="10 18" id="KW-0521">NADP</keyword>
<dbReference type="PROSITE" id="PS51384">
    <property type="entry name" value="FAD_FR"/>
    <property type="match status" value="1"/>
</dbReference>
<dbReference type="InterPro" id="IPR017938">
    <property type="entry name" value="Riboflavin_synthase-like_b-brl"/>
</dbReference>
<keyword evidence="8 18" id="KW-0479">Metal-binding</keyword>
<dbReference type="GO" id="GO:0005344">
    <property type="term" value="F:oxygen carrier activity"/>
    <property type="evidence" value="ECO:0007669"/>
    <property type="project" value="UniProtKB-UniRule"/>
</dbReference>
<keyword evidence="5 18" id="KW-0349">Heme</keyword>
<dbReference type="EMBL" id="VKGK01000027">
    <property type="protein sequence ID" value="TRY12755.1"/>
    <property type="molecule type" value="Genomic_DNA"/>
</dbReference>
<protein>
    <recommendedName>
        <fullName evidence="18">Flavohemoprotein</fullName>
    </recommendedName>
    <alternativeName>
        <fullName evidence="18">Flavohemoglobin</fullName>
    </alternativeName>
    <alternativeName>
        <fullName evidence="18">Hemoglobin-like protein</fullName>
    </alternativeName>
    <alternativeName>
        <fullName evidence="18">Nitric oxide dioxygenase</fullName>
        <shortName evidence="18">NO oxygenase</shortName>
        <shortName evidence="18">NOD</shortName>
        <ecNumber evidence="18">1.14.12.17</ecNumber>
    </alternativeName>
</protein>